<proteinExistence type="inferred from homology"/>
<dbReference type="Proteomes" id="UP000279457">
    <property type="component" value="Unassembled WGS sequence"/>
</dbReference>
<feature type="transmembrane region" description="Helical" evidence="13">
    <location>
        <begin position="314"/>
        <end position="337"/>
    </location>
</feature>
<dbReference type="InterPro" id="IPR000293">
    <property type="entry name" value="Channel_colicin_C"/>
</dbReference>
<keyword evidence="5" id="KW-0929">Antimicrobial</keyword>
<name>A0A3N6SIN0_9GAMM</name>
<keyword evidence="16" id="KW-1185">Reference proteome</keyword>
<dbReference type="PROSITE" id="PS00276">
    <property type="entry name" value="CHANNEL_COLICIN"/>
    <property type="match status" value="1"/>
</dbReference>
<evidence type="ECO:0000256" key="2">
    <source>
        <dbReference type="ARBA" id="ARBA00003197"/>
    </source>
</evidence>
<evidence type="ECO:0000256" key="10">
    <source>
        <dbReference type="ARBA" id="ARBA00023136"/>
    </source>
</evidence>
<dbReference type="RefSeq" id="WP_124233875.1">
    <property type="nucleotide sequence ID" value="NZ_RQRZ01000009.1"/>
</dbReference>
<dbReference type="GO" id="GO:0050829">
    <property type="term" value="P:defense response to Gram-negative bacterium"/>
    <property type="evidence" value="ECO:0007669"/>
    <property type="project" value="InterPro"/>
</dbReference>
<evidence type="ECO:0000256" key="3">
    <source>
        <dbReference type="ARBA" id="ARBA00004370"/>
    </source>
</evidence>
<feature type="compositionally biased region" description="Gly residues" evidence="12">
    <location>
        <begin position="7"/>
        <end position="32"/>
    </location>
</feature>
<comment type="function">
    <text evidence="2">Colicins are polypeptide toxins produced by and active against E.coli and closely related bacteria.</text>
</comment>
<dbReference type="OrthoDB" id="6899172at2"/>
<dbReference type="Gene3D" id="1.10.490.30">
    <property type="entry name" value="Colicin"/>
    <property type="match status" value="1"/>
</dbReference>
<gene>
    <name evidence="15" type="ORF">EB241_14390</name>
</gene>
<evidence type="ECO:0000256" key="1">
    <source>
        <dbReference type="ARBA" id="ARBA00002178"/>
    </source>
</evidence>
<evidence type="ECO:0000313" key="16">
    <source>
        <dbReference type="Proteomes" id="UP000279457"/>
    </source>
</evidence>
<feature type="domain" description="Channel forming colicins" evidence="14">
    <location>
        <begin position="301"/>
        <end position="312"/>
    </location>
</feature>
<dbReference type="InterPro" id="IPR038283">
    <property type="entry name" value="Channel_colicin_C_sf"/>
</dbReference>
<evidence type="ECO:0000256" key="12">
    <source>
        <dbReference type="SAM" id="MobiDB-lite"/>
    </source>
</evidence>
<feature type="region of interest" description="Disordered" evidence="12">
    <location>
        <begin position="1"/>
        <end position="41"/>
    </location>
</feature>
<dbReference type="GO" id="GO:0140911">
    <property type="term" value="F:pore-forming activity"/>
    <property type="evidence" value="ECO:0007669"/>
    <property type="project" value="InterPro"/>
</dbReference>
<evidence type="ECO:0000256" key="6">
    <source>
        <dbReference type="ARBA" id="ARBA00022692"/>
    </source>
</evidence>
<evidence type="ECO:0000256" key="4">
    <source>
        <dbReference type="ARBA" id="ARBA00007595"/>
    </source>
</evidence>
<comment type="subcellular location">
    <subcellularLocation>
        <location evidence="3">Membrane</location>
    </subcellularLocation>
</comment>
<keyword evidence="11" id="KW-0175">Coiled coil</keyword>
<organism evidence="15 16">
    <name type="scientific">Erwinia psidii</name>
    <dbReference type="NCBI Taxonomy" id="69224"/>
    <lineage>
        <taxon>Bacteria</taxon>
        <taxon>Pseudomonadati</taxon>
        <taxon>Pseudomonadota</taxon>
        <taxon>Gammaproteobacteria</taxon>
        <taxon>Enterobacterales</taxon>
        <taxon>Erwiniaceae</taxon>
        <taxon>Erwinia</taxon>
    </lineage>
</organism>
<dbReference type="GO" id="GO:0031640">
    <property type="term" value="P:killing of cells of another organism"/>
    <property type="evidence" value="ECO:0007669"/>
    <property type="project" value="UniProtKB-KW"/>
</dbReference>
<dbReference type="PRINTS" id="PR00280">
    <property type="entry name" value="CHANLCOLICIN"/>
</dbReference>
<dbReference type="AlphaFoldDB" id="A0A3N6SIN0"/>
<dbReference type="EMBL" id="RHHM01000011">
    <property type="protein sequence ID" value="RQM37446.1"/>
    <property type="molecule type" value="Genomic_DNA"/>
</dbReference>
<feature type="coiled-coil region" evidence="11">
    <location>
        <begin position="153"/>
        <end position="180"/>
    </location>
</feature>
<dbReference type="Pfam" id="PF01024">
    <property type="entry name" value="Colicin"/>
    <property type="match status" value="1"/>
</dbReference>
<sequence>MNVTGNKGSGIHWGGGGGNGNGGGNGSGGSSGSGNNASDELRNVGDSLAKAAGIRPNELSFYFVEDGHVKGVSRTATVGVGDDISAAVVDLGPVPQSLINSKGNGSVKARIDEQYSISTVYKGDISDARIVKLQKVIVDNAKWANSTQSGRRITKARAEIRKAREEIAIIRTVRQKQTEENEKDALNKASELISDMGEKVSAHLGEKYKSLANEIANNLKNFRGKTIRSFEDAMKSLNRITSNPGMKINKADRDALVNIWKHVNASDMANKLGNLSKAFKMADVAIKIEKVREKSIEGYETGNWSPLMLEVESWVLSGIAASIALALYSAIIGVVVLGAGAPATAVAIIGIIVAATVAALIDDKFAEKLNNEIIRPAH</sequence>
<accession>A0A3N6SIN0</accession>
<evidence type="ECO:0000256" key="5">
    <source>
        <dbReference type="ARBA" id="ARBA00022529"/>
    </source>
</evidence>
<dbReference type="SUPFAM" id="SSF56837">
    <property type="entry name" value="Colicin"/>
    <property type="match status" value="1"/>
</dbReference>
<evidence type="ECO:0000259" key="14">
    <source>
        <dbReference type="PROSITE" id="PS00276"/>
    </source>
</evidence>
<reference evidence="15 16" key="1">
    <citation type="submission" date="2018-10" db="EMBL/GenBank/DDBJ databases">
        <title>Draft genome sequence for the type isolate of Erwinia psidii, agent causal of bacterial blight in guava (Psidium guajava) and wilt and die-back of Eucalyptus spp.</title>
        <authorList>
            <person name="Hermenegildo P.S."/>
            <person name="Santos S.A."/>
            <person name="Guimaraes L.M.S."/>
            <person name="Vidigal P.M.P."/>
            <person name="Pereira I.C."/>
            <person name="Badel J.L."/>
            <person name="Alfenas-Zerbini P."/>
            <person name="Ferreira M.A.S.V."/>
            <person name="Alfenas A.C."/>
        </authorList>
    </citation>
    <scope>NUCLEOTIDE SEQUENCE [LARGE SCALE GENOMIC DNA]</scope>
    <source>
        <strain evidence="15 16">IBSBF 435</strain>
    </source>
</reference>
<keyword evidence="8" id="KW-0044">Antibiotic</keyword>
<evidence type="ECO:0000313" key="15">
    <source>
        <dbReference type="EMBL" id="RQM37446.1"/>
    </source>
</evidence>
<evidence type="ECO:0000256" key="8">
    <source>
        <dbReference type="ARBA" id="ARBA00023022"/>
    </source>
</evidence>
<comment type="similarity">
    <text evidence="4">Belongs to the channel forming colicin family.</text>
</comment>
<protein>
    <recommendedName>
        <fullName evidence="14">Channel forming colicins domain-containing protein</fullName>
    </recommendedName>
</protein>
<keyword evidence="9" id="KW-0078">Bacteriocin</keyword>
<keyword evidence="10 13" id="KW-0472">Membrane</keyword>
<feature type="transmembrane region" description="Helical" evidence="13">
    <location>
        <begin position="343"/>
        <end position="361"/>
    </location>
</feature>
<comment type="function">
    <text evidence="1">This colicin is a channel-forming colicin. This class of transmembrane toxins depolarize the cytoplasmic membrane, leading to dissipation of cellular energy.</text>
</comment>
<keyword evidence="6 13" id="KW-0812">Transmembrane</keyword>
<evidence type="ECO:0000256" key="9">
    <source>
        <dbReference type="ARBA" id="ARBA00023048"/>
    </source>
</evidence>
<comment type="caution">
    <text evidence="15">The sequence shown here is derived from an EMBL/GenBank/DDBJ whole genome shotgun (WGS) entry which is preliminary data.</text>
</comment>
<evidence type="ECO:0000256" key="7">
    <source>
        <dbReference type="ARBA" id="ARBA00022989"/>
    </source>
</evidence>
<keyword evidence="7 13" id="KW-1133">Transmembrane helix</keyword>
<evidence type="ECO:0000256" key="13">
    <source>
        <dbReference type="SAM" id="Phobius"/>
    </source>
</evidence>
<dbReference type="GO" id="GO:0016020">
    <property type="term" value="C:membrane"/>
    <property type="evidence" value="ECO:0007669"/>
    <property type="project" value="UniProtKB-SubCell"/>
</dbReference>
<evidence type="ECO:0000256" key="11">
    <source>
        <dbReference type="SAM" id="Coils"/>
    </source>
</evidence>